<dbReference type="Proteomes" id="UP000050741">
    <property type="component" value="Unassembled WGS sequence"/>
</dbReference>
<evidence type="ECO:0000313" key="2">
    <source>
        <dbReference type="WBParaSite" id="GPLIN_000711800"/>
    </source>
</evidence>
<reference evidence="1" key="1">
    <citation type="submission" date="2014-05" db="EMBL/GenBank/DDBJ databases">
        <title>The genome and life-stage specific transcriptomes of Globodera pallida elucidate key aspects of plant parasitism by a cyst nematode.</title>
        <authorList>
            <person name="Cotton J.A."/>
            <person name="Lilley C.J."/>
            <person name="Jones L.M."/>
            <person name="Kikuchi T."/>
            <person name="Reid A.J."/>
            <person name="Thorpe P."/>
            <person name="Tsai I.J."/>
            <person name="Beasley H."/>
            <person name="Blok V."/>
            <person name="Cock P.J.A."/>
            <person name="Van den Akker S.E."/>
            <person name="Holroyd N."/>
            <person name="Hunt M."/>
            <person name="Mantelin S."/>
            <person name="Naghra H."/>
            <person name="Pain A."/>
            <person name="Palomares-Rius J.E."/>
            <person name="Zarowiecki M."/>
            <person name="Berriman M."/>
            <person name="Jones J.T."/>
            <person name="Urwin P.E."/>
        </authorList>
    </citation>
    <scope>NUCLEOTIDE SEQUENCE [LARGE SCALE GENOMIC DNA]</scope>
    <source>
        <strain evidence="1">Lindley</strain>
    </source>
</reference>
<keyword evidence="1" id="KW-1185">Reference proteome</keyword>
<dbReference type="WBParaSite" id="GPLIN_000711800">
    <property type="protein sequence ID" value="GPLIN_000711800"/>
    <property type="gene ID" value="GPLIN_000711800"/>
</dbReference>
<dbReference type="AlphaFoldDB" id="A0A183C2M4"/>
<name>A0A183C2M4_GLOPA</name>
<accession>A0A183C2M4</accession>
<evidence type="ECO:0000313" key="1">
    <source>
        <dbReference type="Proteomes" id="UP000050741"/>
    </source>
</evidence>
<organism evidence="1 2">
    <name type="scientific">Globodera pallida</name>
    <name type="common">Potato cyst nematode worm</name>
    <name type="synonym">Heterodera pallida</name>
    <dbReference type="NCBI Taxonomy" id="36090"/>
    <lineage>
        <taxon>Eukaryota</taxon>
        <taxon>Metazoa</taxon>
        <taxon>Ecdysozoa</taxon>
        <taxon>Nematoda</taxon>
        <taxon>Chromadorea</taxon>
        <taxon>Rhabditida</taxon>
        <taxon>Tylenchina</taxon>
        <taxon>Tylenchomorpha</taxon>
        <taxon>Tylenchoidea</taxon>
        <taxon>Heteroderidae</taxon>
        <taxon>Heteroderinae</taxon>
        <taxon>Globodera</taxon>
    </lineage>
</organism>
<protein>
    <submittedName>
        <fullName evidence="2">Uncharacterized protein</fullName>
    </submittedName>
</protein>
<sequence>MCKEFIPISEPPSPQLPSNVRPEMLNWVEIRGLTRPNQNRNSIVCKPASSQSSTAKLYCWDDVPLVVPRLGGTADESTHCGIVEMERRLVAEEHGRPLLGAAVCRLVCGQTIEHCSIVVDPSLC</sequence>
<proteinExistence type="predicted"/>
<reference evidence="2" key="2">
    <citation type="submission" date="2016-06" db="UniProtKB">
        <authorList>
            <consortium name="WormBaseParasite"/>
        </authorList>
    </citation>
    <scope>IDENTIFICATION</scope>
</reference>